<geneLocation type="mitochondrion" evidence="3"/>
<organism evidence="3 4">
    <name type="scientific">Erythroxylum novogranatense</name>
    <dbReference type="NCBI Taxonomy" id="1862640"/>
    <lineage>
        <taxon>Eukaryota</taxon>
        <taxon>Viridiplantae</taxon>
        <taxon>Streptophyta</taxon>
        <taxon>Embryophyta</taxon>
        <taxon>Tracheophyta</taxon>
        <taxon>Spermatophyta</taxon>
        <taxon>Magnoliopsida</taxon>
        <taxon>eudicotyledons</taxon>
        <taxon>Gunneridae</taxon>
        <taxon>Pentapetalae</taxon>
        <taxon>rosids</taxon>
        <taxon>fabids</taxon>
        <taxon>Malpighiales</taxon>
        <taxon>Erythroxylaceae</taxon>
        <taxon>Erythroxylum</taxon>
    </lineage>
</organism>
<dbReference type="InterPro" id="IPR052694">
    <property type="entry name" value="Mt_uS3-like"/>
</dbReference>
<evidence type="ECO:0000256" key="1">
    <source>
        <dbReference type="SAM" id="MobiDB-lite"/>
    </source>
</evidence>
<protein>
    <recommendedName>
        <fullName evidence="2">DUF8018 domain-containing protein</fullName>
    </recommendedName>
</protein>
<dbReference type="PANTHER" id="PTHR35289:SF1">
    <property type="entry name" value="ATP SYNTHASE 9 MITOCHONDRIAL-RELATED"/>
    <property type="match status" value="1"/>
</dbReference>
<dbReference type="PANTHER" id="PTHR35289">
    <property type="entry name" value="TRANSMEMBRANE PROTEIN"/>
    <property type="match status" value="1"/>
</dbReference>
<evidence type="ECO:0000259" key="2">
    <source>
        <dbReference type="Pfam" id="PF26057"/>
    </source>
</evidence>
<dbReference type="Proteomes" id="UP001159364">
    <property type="component" value="Unassembled WGS sequence"/>
</dbReference>
<feature type="region of interest" description="Disordered" evidence="1">
    <location>
        <begin position="1"/>
        <end position="25"/>
    </location>
</feature>
<dbReference type="Pfam" id="PF26057">
    <property type="entry name" value="DUF8018"/>
    <property type="match status" value="1"/>
</dbReference>
<keyword evidence="3" id="KW-0496">Mitochondrion</keyword>
<proteinExistence type="predicted"/>
<accession>A0AAV8S3X3</accession>
<dbReference type="InterPro" id="IPR058331">
    <property type="entry name" value="DUF8018"/>
</dbReference>
<dbReference type="EMBL" id="JAIWQS010000265">
    <property type="protein sequence ID" value="KAJ8746848.1"/>
    <property type="molecule type" value="Genomic_DNA"/>
</dbReference>
<evidence type="ECO:0000313" key="3">
    <source>
        <dbReference type="EMBL" id="KAJ8746848.1"/>
    </source>
</evidence>
<feature type="domain" description="DUF8018" evidence="2">
    <location>
        <begin position="1"/>
        <end position="54"/>
    </location>
</feature>
<name>A0AAV8S3X3_9ROSI</name>
<keyword evidence="4" id="KW-1185">Reference proteome</keyword>
<gene>
    <name evidence="3" type="ORF">K2173_012899</name>
</gene>
<comment type="caution">
    <text evidence="3">The sequence shown here is derived from an EMBL/GenBank/DDBJ whole genome shotgun (WGS) entry which is preliminary data.</text>
</comment>
<dbReference type="AlphaFoldDB" id="A0AAV8S3X3"/>
<evidence type="ECO:0000313" key="4">
    <source>
        <dbReference type="Proteomes" id="UP001159364"/>
    </source>
</evidence>
<sequence length="92" mass="9988">MAGLDSTGDWMGRGARALDNPHTDTGEESLEKLYDLLDNLKEGGGRSRAFRALKGRIFLKQMDPPQKLFHIACTITLTAKVSKATSSPRGAV</sequence>
<reference evidence="3 4" key="1">
    <citation type="submission" date="2021-09" db="EMBL/GenBank/DDBJ databases">
        <title>Genomic insights and catalytic innovation underlie evolution of tropane alkaloids biosynthesis.</title>
        <authorList>
            <person name="Wang Y.-J."/>
            <person name="Tian T."/>
            <person name="Huang J.-P."/>
            <person name="Huang S.-X."/>
        </authorList>
    </citation>
    <scope>NUCLEOTIDE SEQUENCE [LARGE SCALE GENOMIC DNA]</scope>
    <source>
        <strain evidence="3">KIB-2018</strain>
        <tissue evidence="3">Leaf</tissue>
    </source>
</reference>